<dbReference type="PANTHER" id="PTHR12526">
    <property type="entry name" value="GLYCOSYLTRANSFERASE"/>
    <property type="match status" value="1"/>
</dbReference>
<dbReference type="Proteomes" id="UP000249340">
    <property type="component" value="Chromosome"/>
</dbReference>
<dbReference type="EMBL" id="CP031264">
    <property type="protein sequence ID" value="AXI79699.1"/>
    <property type="molecule type" value="Genomic_DNA"/>
</dbReference>
<name>A0A345T144_9ACTN</name>
<dbReference type="InterPro" id="IPR055259">
    <property type="entry name" value="YkvP/CgeB_Glyco_trans-like"/>
</dbReference>
<organism evidence="3 4">
    <name type="scientific">Peterkaempfera bronchialis</name>
    <dbReference type="NCBI Taxonomy" id="2126346"/>
    <lineage>
        <taxon>Bacteria</taxon>
        <taxon>Bacillati</taxon>
        <taxon>Actinomycetota</taxon>
        <taxon>Actinomycetes</taxon>
        <taxon>Kitasatosporales</taxon>
        <taxon>Streptomycetaceae</taxon>
        <taxon>Peterkaempfera</taxon>
    </lineage>
</organism>
<sequence>MSHPAADRTPGDRPAALPAPVDVSLLTSGHHVADARLHRHCAALRRAGLSVEVLARGRAADAPPGVDFRPIESGGLARRGLHALLLPTRARGRVLLTLDPDLVPAARLHRALCRPLPGARRLLVVDVHEDYQALLRDRVWAHGAVGAAARVWARAATLLSRRADLTVVADEHVPPRSAANRLVVRNLPDFRLLPAPQPPGPVPRALYVGDIRGSRGLWTMLAAAEAAPDWQLDLVGPVALADRDRLRDWQRTSPAAHRVRLHGRMPPRAAWRLAQGAWAGLALLEPTRAFVDSVPSKVYEYLACGLPVLGSPLPRAEELVRSRGAGTVADGPEQAARILTGWAGPQRDAYDRCRAGAVRWSDEHRQQESPYDGLAVAVAELLAAARLHPLPHPAEAA</sequence>
<dbReference type="GO" id="GO:0016740">
    <property type="term" value="F:transferase activity"/>
    <property type="evidence" value="ECO:0007669"/>
    <property type="project" value="UniProtKB-KW"/>
</dbReference>
<dbReference type="Gene3D" id="3.40.50.2000">
    <property type="entry name" value="Glycogen Phosphorylase B"/>
    <property type="match status" value="1"/>
</dbReference>
<dbReference type="RefSeq" id="WP_111494539.1">
    <property type="nucleotide sequence ID" value="NZ_CP031264.1"/>
</dbReference>
<feature type="domain" description="Spore protein YkvP/CgeB glycosyl transferase-like" evidence="2">
    <location>
        <begin position="220"/>
        <end position="364"/>
    </location>
</feature>
<dbReference type="OrthoDB" id="9815351at2"/>
<protein>
    <recommendedName>
        <fullName evidence="1">D-inositol 3-phosphate glycosyltransferase</fullName>
    </recommendedName>
</protein>
<evidence type="ECO:0000259" key="2">
    <source>
        <dbReference type="Pfam" id="PF13524"/>
    </source>
</evidence>
<reference evidence="4" key="1">
    <citation type="submission" date="2018-07" db="EMBL/GenBank/DDBJ databases">
        <title>Streptacidiphilus bronchialis DSM 106435 chromosome.</title>
        <authorList>
            <person name="Batra D."/>
            <person name="Gulvik C.A."/>
        </authorList>
    </citation>
    <scope>NUCLEOTIDE SEQUENCE [LARGE SCALE GENOMIC DNA]</scope>
    <source>
        <strain evidence="4">DSM 106435</strain>
    </source>
</reference>
<keyword evidence="3" id="KW-0808">Transferase</keyword>
<dbReference type="SUPFAM" id="SSF53756">
    <property type="entry name" value="UDP-Glycosyltransferase/glycogen phosphorylase"/>
    <property type="match status" value="1"/>
</dbReference>
<evidence type="ECO:0000313" key="4">
    <source>
        <dbReference type="Proteomes" id="UP000249340"/>
    </source>
</evidence>
<proteinExistence type="predicted"/>
<evidence type="ECO:0000313" key="3">
    <source>
        <dbReference type="EMBL" id="AXI79699.1"/>
    </source>
</evidence>
<dbReference type="KEGG" id="stri:C7M71_022135"/>
<accession>A0A345T144</accession>
<dbReference type="Pfam" id="PF13524">
    <property type="entry name" value="Glyco_trans_1_2"/>
    <property type="match status" value="1"/>
</dbReference>
<gene>
    <name evidence="3" type="ORF">C7M71_022135</name>
</gene>
<keyword evidence="4" id="KW-1185">Reference proteome</keyword>
<dbReference type="AlphaFoldDB" id="A0A345T144"/>
<evidence type="ECO:0000256" key="1">
    <source>
        <dbReference type="ARBA" id="ARBA00021292"/>
    </source>
</evidence>